<evidence type="ECO:0000256" key="1">
    <source>
        <dbReference type="ARBA" id="ARBA00022485"/>
    </source>
</evidence>
<sequence length="150" mass="16959">MFLSKLREAWICLKAGRVTLGYPFAPHEPKPGFRGKITIDADWCFGCGGCANVCPANVIVLSDAQQLMRTIEFYWRRCTYCGRCEEVCPEKAIRLSQQFETATNAPQDMYMRLEVFMGPCQRCGRCFPPPTVLDRMMTPGFREGLRGGDA</sequence>
<dbReference type="PROSITE" id="PS00198">
    <property type="entry name" value="4FE4S_FER_1"/>
    <property type="match status" value="2"/>
</dbReference>
<evidence type="ECO:0000256" key="2">
    <source>
        <dbReference type="ARBA" id="ARBA00022723"/>
    </source>
</evidence>
<dbReference type="GO" id="GO:0016020">
    <property type="term" value="C:membrane"/>
    <property type="evidence" value="ECO:0007669"/>
    <property type="project" value="InterPro"/>
</dbReference>
<dbReference type="Gene3D" id="3.30.70.3270">
    <property type="match status" value="1"/>
</dbReference>
<dbReference type="Proteomes" id="UP000238701">
    <property type="component" value="Unassembled WGS sequence"/>
</dbReference>
<dbReference type="EMBL" id="OMOD01000177">
    <property type="protein sequence ID" value="SPF47892.1"/>
    <property type="molecule type" value="Genomic_DNA"/>
</dbReference>
<feature type="domain" description="4Fe-4S ferredoxin-type" evidence="6">
    <location>
        <begin position="69"/>
        <end position="98"/>
    </location>
</feature>
<dbReference type="PANTHER" id="PTHR10849">
    <property type="entry name" value="NADH DEHYDROGENASE UBIQUINONE IRON-SULFUR PROTEIN 8, MITOCHONDRIAL"/>
    <property type="match status" value="1"/>
</dbReference>
<name>A0A2U3L7L3_9BACT</name>
<gene>
    <name evidence="7" type="primary">hycF</name>
    <name evidence="7" type="synonym">hyfH</name>
    <name evidence="7" type="ORF">SBA1_80012</name>
</gene>
<evidence type="ECO:0000313" key="8">
    <source>
        <dbReference type="Proteomes" id="UP000238701"/>
    </source>
</evidence>
<dbReference type="GO" id="GO:0051539">
    <property type="term" value="F:4 iron, 4 sulfur cluster binding"/>
    <property type="evidence" value="ECO:0007669"/>
    <property type="project" value="UniProtKB-KW"/>
</dbReference>
<proteinExistence type="predicted"/>
<dbReference type="InterPro" id="IPR017896">
    <property type="entry name" value="4Fe4S_Fe-S-bd"/>
</dbReference>
<organism evidence="7 8">
    <name type="scientific">Candidatus Sulfotelmatobacter kueseliae</name>
    <dbReference type="NCBI Taxonomy" id="2042962"/>
    <lineage>
        <taxon>Bacteria</taxon>
        <taxon>Pseudomonadati</taxon>
        <taxon>Acidobacteriota</taxon>
        <taxon>Terriglobia</taxon>
        <taxon>Terriglobales</taxon>
        <taxon>Candidatus Korobacteraceae</taxon>
        <taxon>Candidatus Sulfotelmatobacter</taxon>
    </lineage>
</organism>
<feature type="domain" description="4Fe-4S ferredoxin-type" evidence="6">
    <location>
        <begin position="35"/>
        <end position="64"/>
    </location>
</feature>
<accession>A0A2U3L7L3</accession>
<dbReference type="Pfam" id="PF13187">
    <property type="entry name" value="Fer4_9"/>
    <property type="match status" value="1"/>
</dbReference>
<evidence type="ECO:0000256" key="4">
    <source>
        <dbReference type="ARBA" id="ARBA00023004"/>
    </source>
</evidence>
<keyword evidence="3" id="KW-0677">Repeat</keyword>
<dbReference type="InterPro" id="IPR017900">
    <property type="entry name" value="4Fe4S_Fe_S_CS"/>
</dbReference>
<dbReference type="GO" id="GO:0046872">
    <property type="term" value="F:metal ion binding"/>
    <property type="evidence" value="ECO:0007669"/>
    <property type="project" value="UniProtKB-KW"/>
</dbReference>
<keyword evidence="4" id="KW-0408">Iron</keyword>
<keyword evidence="1" id="KW-0004">4Fe-4S</keyword>
<reference evidence="8" key="1">
    <citation type="submission" date="2018-02" db="EMBL/GenBank/DDBJ databases">
        <authorList>
            <person name="Hausmann B."/>
        </authorList>
    </citation>
    <scope>NUCLEOTIDE SEQUENCE [LARGE SCALE GENOMIC DNA]</scope>
    <source>
        <strain evidence="8">Peat soil MAG SbA1</strain>
    </source>
</reference>
<evidence type="ECO:0000256" key="3">
    <source>
        <dbReference type="ARBA" id="ARBA00022737"/>
    </source>
</evidence>
<dbReference type="SUPFAM" id="SSF54862">
    <property type="entry name" value="4Fe-4S ferredoxins"/>
    <property type="match status" value="1"/>
</dbReference>
<dbReference type="OrthoDB" id="9803192at2"/>
<keyword evidence="7" id="KW-0456">Lyase</keyword>
<dbReference type="GO" id="GO:0009060">
    <property type="term" value="P:aerobic respiration"/>
    <property type="evidence" value="ECO:0007669"/>
    <property type="project" value="TreeGrafter"/>
</dbReference>
<evidence type="ECO:0000259" key="6">
    <source>
        <dbReference type="PROSITE" id="PS51379"/>
    </source>
</evidence>
<dbReference type="PROSITE" id="PS51379">
    <property type="entry name" value="4FE4S_FER_2"/>
    <property type="match status" value="2"/>
</dbReference>
<dbReference type="AlphaFoldDB" id="A0A2U3L7L3"/>
<keyword evidence="2" id="KW-0479">Metal-binding</keyword>
<dbReference type="GO" id="GO:0016829">
    <property type="term" value="F:lyase activity"/>
    <property type="evidence" value="ECO:0007669"/>
    <property type="project" value="UniProtKB-KW"/>
</dbReference>
<dbReference type="PANTHER" id="PTHR10849:SF35">
    <property type="entry name" value="FORMATE HYDROGENLYASE SUBUNIT 6-RELATED"/>
    <property type="match status" value="1"/>
</dbReference>
<evidence type="ECO:0000313" key="7">
    <source>
        <dbReference type="EMBL" id="SPF47892.1"/>
    </source>
</evidence>
<protein>
    <submittedName>
        <fullName evidence="7">Formate hydrogenlyase, FeS subunit</fullName>
    </submittedName>
</protein>
<keyword evidence="5" id="KW-0411">Iron-sulfur</keyword>
<dbReference type="GO" id="GO:0003954">
    <property type="term" value="F:NADH dehydrogenase activity"/>
    <property type="evidence" value="ECO:0007669"/>
    <property type="project" value="TreeGrafter"/>
</dbReference>
<dbReference type="InterPro" id="IPR010226">
    <property type="entry name" value="NADH_quinone_OxRdtase_chainI"/>
</dbReference>
<evidence type="ECO:0000256" key="5">
    <source>
        <dbReference type="ARBA" id="ARBA00023014"/>
    </source>
</evidence>